<name>A0ACC0ZJF3_9ROSI</name>
<reference evidence="2" key="1">
    <citation type="journal article" date="2023" name="G3 (Bethesda)">
        <title>Genome assembly and association tests identify interacting loci associated with vigor, precocity, and sex in interspecific pistachio rootstocks.</title>
        <authorList>
            <person name="Palmer W."/>
            <person name="Jacygrad E."/>
            <person name="Sagayaradj S."/>
            <person name="Cavanaugh K."/>
            <person name="Han R."/>
            <person name="Bertier L."/>
            <person name="Beede B."/>
            <person name="Kafkas S."/>
            <person name="Golino D."/>
            <person name="Preece J."/>
            <person name="Michelmore R."/>
        </authorList>
    </citation>
    <scope>NUCLEOTIDE SEQUENCE [LARGE SCALE GENOMIC DNA]</scope>
</reference>
<sequence>MASPLFSAITPHALLVILFVYLSSISNNLAAKHSYSSTHHHHRSPHKSSPFRNEKLHQAYIALQAWKRVIYSDPSNFTSNWVGPSVCTYTGIYCAAPPYNHKIRVVAGIDLNGADIAGFLPDELGLLSDLALFHLNSNRFCGIIPETLSNLSFLYELDLSNNRFVGPFPRVVLSLPALNYLDIRFNEFEGPLPPELSNKKLDAIFVNNNRLTSMIPPNFGANNSASVVVIANNKFGGCLPPSIAKLADTLEELLVTNTSLSGCLPPEVGYLYKLKVLDVSFNNLVGPIPYSIAGLAQLEQLNFAHNTMTGIVPEGVCVLPNLANFSFSYNFFCEEQGICSNLTSKRIVFDDRRNCLPERPLQRSNKVCQPVLEHPVECFEQHCNGPFGGSVALVPTAMPTAAPMFSPSMAPTHT</sequence>
<evidence type="ECO:0000313" key="2">
    <source>
        <dbReference type="Proteomes" id="UP001163603"/>
    </source>
</evidence>
<comment type="caution">
    <text evidence="1">The sequence shown here is derived from an EMBL/GenBank/DDBJ whole genome shotgun (WGS) entry which is preliminary data.</text>
</comment>
<organism evidence="1 2">
    <name type="scientific">Pistacia integerrima</name>
    <dbReference type="NCBI Taxonomy" id="434235"/>
    <lineage>
        <taxon>Eukaryota</taxon>
        <taxon>Viridiplantae</taxon>
        <taxon>Streptophyta</taxon>
        <taxon>Embryophyta</taxon>
        <taxon>Tracheophyta</taxon>
        <taxon>Spermatophyta</taxon>
        <taxon>Magnoliopsida</taxon>
        <taxon>eudicotyledons</taxon>
        <taxon>Gunneridae</taxon>
        <taxon>Pentapetalae</taxon>
        <taxon>rosids</taxon>
        <taxon>malvids</taxon>
        <taxon>Sapindales</taxon>
        <taxon>Anacardiaceae</taxon>
        <taxon>Pistacia</taxon>
    </lineage>
</organism>
<accession>A0ACC0ZJF3</accession>
<gene>
    <name evidence="1" type="ORF">Pint_02291</name>
</gene>
<dbReference type="Proteomes" id="UP001163603">
    <property type="component" value="Chromosome 1"/>
</dbReference>
<proteinExistence type="predicted"/>
<keyword evidence="2" id="KW-1185">Reference proteome</keyword>
<dbReference type="EMBL" id="CM047736">
    <property type="protein sequence ID" value="KAJ0052362.1"/>
    <property type="molecule type" value="Genomic_DNA"/>
</dbReference>
<protein>
    <submittedName>
        <fullName evidence="1">Uncharacterized protein</fullName>
    </submittedName>
</protein>
<evidence type="ECO:0000313" key="1">
    <source>
        <dbReference type="EMBL" id="KAJ0052362.1"/>
    </source>
</evidence>